<evidence type="ECO:0000313" key="2">
    <source>
        <dbReference type="EMBL" id="DAE26386.1"/>
    </source>
</evidence>
<protein>
    <submittedName>
        <fullName evidence="2">Portal protein</fullName>
    </submittedName>
</protein>
<proteinExistence type="predicted"/>
<reference evidence="2" key="1">
    <citation type="journal article" date="2021" name="Proc. Natl. Acad. Sci. U.S.A.">
        <title>A Catalog of Tens of Thousands of Viruses from Human Metagenomes Reveals Hidden Associations with Chronic Diseases.</title>
        <authorList>
            <person name="Tisza M.J."/>
            <person name="Buck C.B."/>
        </authorList>
    </citation>
    <scope>NUCLEOTIDE SEQUENCE</scope>
    <source>
        <strain evidence="2">CtxbQ4</strain>
    </source>
</reference>
<accession>A0A8S5R5I0</accession>
<feature type="coiled-coil region" evidence="1">
    <location>
        <begin position="598"/>
        <end position="634"/>
    </location>
</feature>
<name>A0A8S5R5I0_9CAUD</name>
<sequence>MRIEKGDGTKLSFFQDLYREARAECEEHYADLDKFYRQYKGTKDIEGSEVQAKLVRNITYELVESQVTSYLPNPSVAPRMWSEKNERNAKSVETLLKNKRNELPFEKMNDMDERYNPIYGGSVWLCEWDESITTHNTVGDVRITCLSPKHFTGQPNIYEIDDMEYCFVEFETTKEDIVRKYGVTPSIADETESDENSGDKTATLYVCYYKNDDDKICQYVWSGDTELLDIEDYYSRKRYICKKCGKRKELCDCENPDYELQNDEYEELDRDIPLSGGQFIPAESEMIRDGKIVTEMQTRPVTGADGRIMMRNVGGIMLPATEEAEVPKTEPTRLPYYKLTMLPIVIRKNTSQEDSLFGQSDCEFIRPQQDAINKVESRIIEKLMGSGVYPIVPDDFEDDIDNSLFTRVFRCKPNEVSQFGRIDLSVDISRDVTEAERLYDQAKRILGITDSFQGQHDASAQSGKAKQLQIQQAQGRLDSKRQMKNSAYADIDRLIFHYYLAYADEPRPATYKDAEGRMQNVAFNRYDFLERDEAGEWYYNDEYLFSADTSYDFERQRDLMWQENRLNFQQGAYGDPALPQTQLIFWLNMEQAHYPFAHDNVERVREEIRRQAEMARMQEQIAAKEAQAAQLAGEIESRKGYEDYLKGEISARNAQIQKGMI</sequence>
<dbReference type="EMBL" id="BK015817">
    <property type="protein sequence ID" value="DAE26386.1"/>
    <property type="molecule type" value="Genomic_DNA"/>
</dbReference>
<organism evidence="2">
    <name type="scientific">Myoviridae sp. ctxbQ4</name>
    <dbReference type="NCBI Taxonomy" id="2827292"/>
    <lineage>
        <taxon>Viruses</taxon>
        <taxon>Duplodnaviria</taxon>
        <taxon>Heunggongvirae</taxon>
        <taxon>Uroviricota</taxon>
        <taxon>Caudoviricetes</taxon>
    </lineage>
</organism>
<keyword evidence="1" id="KW-0175">Coiled coil</keyword>
<evidence type="ECO:0000256" key="1">
    <source>
        <dbReference type="SAM" id="Coils"/>
    </source>
</evidence>